<keyword evidence="2" id="KW-0560">Oxidoreductase</keyword>
<organism evidence="5 6">
    <name type="scientific">Dreissena polymorpha</name>
    <name type="common">Zebra mussel</name>
    <name type="synonym">Mytilus polymorpha</name>
    <dbReference type="NCBI Taxonomy" id="45954"/>
    <lineage>
        <taxon>Eukaryota</taxon>
        <taxon>Metazoa</taxon>
        <taxon>Spiralia</taxon>
        <taxon>Lophotrochozoa</taxon>
        <taxon>Mollusca</taxon>
        <taxon>Bivalvia</taxon>
        <taxon>Autobranchia</taxon>
        <taxon>Heteroconchia</taxon>
        <taxon>Euheterodonta</taxon>
        <taxon>Imparidentia</taxon>
        <taxon>Neoheterodontei</taxon>
        <taxon>Myida</taxon>
        <taxon>Dreissenoidea</taxon>
        <taxon>Dreissenidae</taxon>
        <taxon>Dreissena</taxon>
    </lineage>
</organism>
<reference evidence="5" key="1">
    <citation type="journal article" date="2019" name="bioRxiv">
        <title>The Genome of the Zebra Mussel, Dreissena polymorpha: A Resource for Invasive Species Research.</title>
        <authorList>
            <person name="McCartney M.A."/>
            <person name="Auch B."/>
            <person name="Kono T."/>
            <person name="Mallez S."/>
            <person name="Zhang Y."/>
            <person name="Obille A."/>
            <person name="Becker A."/>
            <person name="Abrahante J.E."/>
            <person name="Garbe J."/>
            <person name="Badalamenti J.P."/>
            <person name="Herman A."/>
            <person name="Mangelson H."/>
            <person name="Liachko I."/>
            <person name="Sullivan S."/>
            <person name="Sone E.D."/>
            <person name="Koren S."/>
            <person name="Silverstein K.A.T."/>
            <person name="Beckman K.B."/>
            <person name="Gohl D.M."/>
        </authorList>
    </citation>
    <scope>NUCLEOTIDE SEQUENCE</scope>
    <source>
        <strain evidence="5">Duluth1</strain>
        <tissue evidence="5">Whole animal</tissue>
    </source>
</reference>
<accession>A0A9D4KMC6</accession>
<reference evidence="5" key="2">
    <citation type="submission" date="2020-11" db="EMBL/GenBank/DDBJ databases">
        <authorList>
            <person name="McCartney M.A."/>
            <person name="Auch B."/>
            <person name="Kono T."/>
            <person name="Mallez S."/>
            <person name="Becker A."/>
            <person name="Gohl D.M."/>
            <person name="Silverstein K.A.T."/>
            <person name="Koren S."/>
            <person name="Bechman K.B."/>
            <person name="Herman A."/>
            <person name="Abrahante J.E."/>
            <person name="Garbe J."/>
        </authorList>
    </citation>
    <scope>NUCLEOTIDE SEQUENCE</scope>
    <source>
        <strain evidence="5">Duluth1</strain>
        <tissue evidence="5">Whole animal</tissue>
    </source>
</reference>
<keyword evidence="1" id="KW-0479">Metal-binding</keyword>
<dbReference type="PANTHER" id="PTHR10209">
    <property type="entry name" value="OXIDOREDUCTASE, 2OG-FE II OXYGENASE FAMILY PROTEIN"/>
    <property type="match status" value="1"/>
</dbReference>
<dbReference type="Proteomes" id="UP000828390">
    <property type="component" value="Unassembled WGS sequence"/>
</dbReference>
<name>A0A9D4KMC6_DREPO</name>
<dbReference type="EMBL" id="JAIWYP010000004">
    <property type="protein sequence ID" value="KAH3842119.1"/>
    <property type="molecule type" value="Genomic_DNA"/>
</dbReference>
<protein>
    <recommendedName>
        <fullName evidence="4">Non-haem dioxygenase N-terminal domain-containing protein</fullName>
    </recommendedName>
</protein>
<dbReference type="InterPro" id="IPR027443">
    <property type="entry name" value="IPNS-like_sf"/>
</dbReference>
<dbReference type="Pfam" id="PF14226">
    <property type="entry name" value="DIOX_N"/>
    <property type="match status" value="1"/>
</dbReference>
<dbReference type="Gene3D" id="2.60.120.330">
    <property type="entry name" value="B-lactam Antibiotic, Isopenicillin N Synthase, Chain"/>
    <property type="match status" value="1"/>
</dbReference>
<evidence type="ECO:0000313" key="6">
    <source>
        <dbReference type="Proteomes" id="UP000828390"/>
    </source>
</evidence>
<keyword evidence="6" id="KW-1185">Reference proteome</keyword>
<evidence type="ECO:0000313" key="5">
    <source>
        <dbReference type="EMBL" id="KAH3842119.1"/>
    </source>
</evidence>
<comment type="caution">
    <text evidence="5">The sequence shown here is derived from an EMBL/GenBank/DDBJ whole genome shotgun (WGS) entry which is preliminary data.</text>
</comment>
<gene>
    <name evidence="5" type="ORF">DPMN_115607</name>
</gene>
<dbReference type="GO" id="GO:0016491">
    <property type="term" value="F:oxidoreductase activity"/>
    <property type="evidence" value="ECO:0007669"/>
    <property type="project" value="UniProtKB-KW"/>
</dbReference>
<evidence type="ECO:0000256" key="2">
    <source>
        <dbReference type="ARBA" id="ARBA00023002"/>
    </source>
</evidence>
<evidence type="ECO:0000259" key="4">
    <source>
        <dbReference type="Pfam" id="PF14226"/>
    </source>
</evidence>
<dbReference type="InterPro" id="IPR026992">
    <property type="entry name" value="DIOX_N"/>
</dbReference>
<proteinExistence type="predicted"/>
<keyword evidence="3" id="KW-0408">Iron</keyword>
<dbReference type="SUPFAM" id="SSF51197">
    <property type="entry name" value="Clavaminate synthase-like"/>
    <property type="match status" value="1"/>
</dbReference>
<dbReference type="GO" id="GO:0046872">
    <property type="term" value="F:metal ion binding"/>
    <property type="evidence" value="ECO:0007669"/>
    <property type="project" value="UniProtKB-KW"/>
</dbReference>
<sequence>MCFADTTEQLRKDTLKENPIPVIDFSKLGLNVSQNACDEDSLKTVGSQIRDAFSKSGFCYLTNYGIQQTEIDHFMEVSKQFFYQTTEEKNKCVRGTERNFGWVAVEREHLNPERPGDLKEAFNYCPSDDLNNWPTPEF</sequence>
<dbReference type="PANTHER" id="PTHR10209:SF881">
    <property type="entry name" value="FI07970P-RELATED"/>
    <property type="match status" value="1"/>
</dbReference>
<evidence type="ECO:0000256" key="1">
    <source>
        <dbReference type="ARBA" id="ARBA00022723"/>
    </source>
</evidence>
<evidence type="ECO:0000256" key="3">
    <source>
        <dbReference type="ARBA" id="ARBA00023004"/>
    </source>
</evidence>
<feature type="domain" description="Non-haem dioxygenase N-terminal" evidence="4">
    <location>
        <begin position="20"/>
        <end position="134"/>
    </location>
</feature>
<dbReference type="AlphaFoldDB" id="A0A9D4KMC6"/>